<gene>
    <name evidence="1" type="ORF">NQZ67_21290</name>
</gene>
<keyword evidence="2" id="KW-1185">Reference proteome</keyword>
<dbReference type="AlphaFoldDB" id="A0A9X2SAB0"/>
<dbReference type="EMBL" id="JANIPJ010000017">
    <property type="protein sequence ID" value="MCR2806419.1"/>
    <property type="molecule type" value="Genomic_DNA"/>
</dbReference>
<accession>A0A9X2SAB0</accession>
<sequence length="523" mass="59087">MREIASRALAKPLLPSGLWYHGDIRDNFYDASYLFAAAREALLDESDTERANSLACGVLSQVLALQDGDSASPTYGHFPLNLGDDPRQASAHPLPVELMGPLMALFAQRYGKDMPAVLRNSFDQAVRHMHASGYYKAPLALYNHHEAKHTAAGLIYASILGDEPLLRASHDRLRSTLNRVREYGMTEYGILPWFWHWAQAFAAAWELVPDEAIRDELDEMLEWLWEERSDYYLHGAWVGPHSRSWPHDAPADRNQAMDYVQFGDIPLPSDWPRVEYAGLLSYEISEAARSRAFNRAYPCELRRTYPLSAEQPSTRLHSYVYMTERYALGGMKERRLEFDNEQRRWDLSFPVREGSVNQAYFYSPAGAADDRHSSDAEEIAIYKGTLIALYRPHSQDIAGVLPIGDGEWVLEETSLYGVVNETYIAVHAKHPLRLERGKDRYDVRTEGAVGNVIVLEAVTMKEAASLGIESFESFVSGCRLNKPSFAEAPLDCSYSMRGRDTLELRLVDDGPIATVNGEDLWTL</sequence>
<reference evidence="1" key="1">
    <citation type="submission" date="2022-08" db="EMBL/GenBank/DDBJ databases">
        <title>The genomic sequence of strain Paenibacillus sp. SCIV0701.</title>
        <authorList>
            <person name="Zhao H."/>
        </authorList>
    </citation>
    <scope>NUCLEOTIDE SEQUENCE</scope>
    <source>
        <strain evidence="1">SCIV0701</strain>
    </source>
</reference>
<dbReference type="RefSeq" id="WP_257449849.1">
    <property type="nucleotide sequence ID" value="NZ_JANIPJ010000017.1"/>
</dbReference>
<proteinExistence type="predicted"/>
<dbReference type="Proteomes" id="UP001141950">
    <property type="component" value="Unassembled WGS sequence"/>
</dbReference>
<protein>
    <submittedName>
        <fullName evidence="1">Uncharacterized protein</fullName>
    </submittedName>
</protein>
<comment type="caution">
    <text evidence="1">The sequence shown here is derived from an EMBL/GenBank/DDBJ whole genome shotgun (WGS) entry which is preliminary data.</text>
</comment>
<evidence type="ECO:0000313" key="2">
    <source>
        <dbReference type="Proteomes" id="UP001141950"/>
    </source>
</evidence>
<evidence type="ECO:0000313" key="1">
    <source>
        <dbReference type="EMBL" id="MCR2806419.1"/>
    </source>
</evidence>
<organism evidence="1 2">
    <name type="scientific">Paenibacillus soyae</name>
    <dbReference type="NCBI Taxonomy" id="2969249"/>
    <lineage>
        <taxon>Bacteria</taxon>
        <taxon>Bacillati</taxon>
        <taxon>Bacillota</taxon>
        <taxon>Bacilli</taxon>
        <taxon>Bacillales</taxon>
        <taxon>Paenibacillaceae</taxon>
        <taxon>Paenibacillus</taxon>
    </lineage>
</organism>
<name>A0A9X2SAB0_9BACL</name>